<dbReference type="Proteomes" id="UP000664654">
    <property type="component" value="Unassembled WGS sequence"/>
</dbReference>
<dbReference type="EMBL" id="JAFKCV010000013">
    <property type="protein sequence ID" value="MBN7827110.1"/>
    <property type="molecule type" value="Genomic_DNA"/>
</dbReference>
<evidence type="ECO:0000313" key="1">
    <source>
        <dbReference type="EMBL" id="MBN7827110.1"/>
    </source>
</evidence>
<dbReference type="InterPro" id="IPR010775">
    <property type="entry name" value="DUF1365"/>
</dbReference>
<dbReference type="AlphaFoldDB" id="A0A939DRX5"/>
<dbReference type="RefSeq" id="WP_206575218.1">
    <property type="nucleotide sequence ID" value="NZ_JAFKCV010000013.1"/>
</dbReference>
<proteinExistence type="predicted"/>
<organism evidence="1 2">
    <name type="scientific">Bowmanella dokdonensis</name>
    <dbReference type="NCBI Taxonomy" id="751969"/>
    <lineage>
        <taxon>Bacteria</taxon>
        <taxon>Pseudomonadati</taxon>
        <taxon>Pseudomonadota</taxon>
        <taxon>Gammaproteobacteria</taxon>
        <taxon>Alteromonadales</taxon>
        <taxon>Alteromonadaceae</taxon>
        <taxon>Bowmanella</taxon>
    </lineage>
</organism>
<keyword evidence="2" id="KW-1185">Reference proteome</keyword>
<name>A0A939DRX5_9ALTE</name>
<dbReference type="PANTHER" id="PTHR33973">
    <property type="entry name" value="OS07G0153300 PROTEIN"/>
    <property type="match status" value="1"/>
</dbReference>
<dbReference type="PANTHER" id="PTHR33973:SF4">
    <property type="entry name" value="OS07G0153300 PROTEIN"/>
    <property type="match status" value="1"/>
</dbReference>
<dbReference type="Pfam" id="PF07103">
    <property type="entry name" value="DUF1365"/>
    <property type="match status" value="1"/>
</dbReference>
<evidence type="ECO:0000313" key="2">
    <source>
        <dbReference type="Proteomes" id="UP000664654"/>
    </source>
</evidence>
<sequence>MSENALYRGITWHKRHQPKVHTFQYSLHLFWLNLHELETLSRGRLFSTATGSLLRFRRRDYLQNAEQPLWQEALQTMSDLAGKALDGKVYLLGQVRWMGLYFSPVNFYFLQSENGDFTHMLAEVSNTPWNQRHCYLVDLKLQADSQKVFHVSPFNPMDMAYQWSIAQPGEHLSLCIRCKRQETEFEAGLKMTKIPLNSNSLFRVLLSTLTLKTLFGIYWQALRLFIKGTPIHSHPTGK</sequence>
<protein>
    <submittedName>
        <fullName evidence="1">DUF1365 domain-containing protein</fullName>
    </submittedName>
</protein>
<accession>A0A939DRX5</accession>
<gene>
    <name evidence="1" type="ORF">J0A66_17900</name>
</gene>
<comment type="caution">
    <text evidence="1">The sequence shown here is derived from an EMBL/GenBank/DDBJ whole genome shotgun (WGS) entry which is preliminary data.</text>
</comment>
<reference evidence="1" key="1">
    <citation type="submission" date="2021-03" db="EMBL/GenBank/DDBJ databases">
        <title>novel species isolated from a fishpond in China.</title>
        <authorList>
            <person name="Lu H."/>
            <person name="Cai Z."/>
        </authorList>
    </citation>
    <scope>NUCLEOTIDE SEQUENCE</scope>
    <source>
        <strain evidence="1">JCM 30855</strain>
    </source>
</reference>